<sequence>MCHRTRHLVQVTWNVHSILATIVVALELSVTHRCDRSRPICQNYYRYGCSCRFREIHDCLSILVALDLRDDRLLTEMTSSLNR</sequence>
<evidence type="ECO:0000313" key="3">
    <source>
        <dbReference type="Proteomes" id="UP000268014"/>
    </source>
</evidence>
<dbReference type="AlphaFoldDB" id="A0A3P7ULH3"/>
<protein>
    <recommendedName>
        <fullName evidence="4">Secreted protein</fullName>
    </recommendedName>
</protein>
<organism evidence="2 3">
    <name type="scientific">Haemonchus placei</name>
    <name type="common">Barber's pole worm</name>
    <dbReference type="NCBI Taxonomy" id="6290"/>
    <lineage>
        <taxon>Eukaryota</taxon>
        <taxon>Metazoa</taxon>
        <taxon>Ecdysozoa</taxon>
        <taxon>Nematoda</taxon>
        <taxon>Chromadorea</taxon>
        <taxon>Rhabditida</taxon>
        <taxon>Rhabditina</taxon>
        <taxon>Rhabditomorpha</taxon>
        <taxon>Strongyloidea</taxon>
        <taxon>Trichostrongylidae</taxon>
        <taxon>Haemonchus</taxon>
    </lineage>
</organism>
<evidence type="ECO:0000313" key="2">
    <source>
        <dbReference type="EMBL" id="VDO22937.1"/>
    </source>
</evidence>
<reference evidence="2 3" key="1">
    <citation type="submission" date="2018-11" db="EMBL/GenBank/DDBJ databases">
        <authorList>
            <consortium name="Pathogen Informatics"/>
        </authorList>
    </citation>
    <scope>NUCLEOTIDE SEQUENCE [LARGE SCALE GENOMIC DNA]</scope>
    <source>
        <strain evidence="2 3">MHpl1</strain>
    </source>
</reference>
<accession>A0A3P7ULH3</accession>
<gene>
    <name evidence="2" type="ORF">HPLM_LOCUS4310</name>
</gene>
<dbReference type="EMBL" id="UZAF01016198">
    <property type="protein sequence ID" value="VDO22937.1"/>
    <property type="molecule type" value="Genomic_DNA"/>
</dbReference>
<keyword evidence="3" id="KW-1185">Reference proteome</keyword>
<name>A0A3P7ULH3_HAEPC</name>
<feature type="chain" id="PRO_5018074127" description="Secreted protein" evidence="1">
    <location>
        <begin position="26"/>
        <end position="83"/>
    </location>
</feature>
<feature type="signal peptide" evidence="1">
    <location>
        <begin position="1"/>
        <end position="25"/>
    </location>
</feature>
<keyword evidence="1" id="KW-0732">Signal</keyword>
<evidence type="ECO:0008006" key="4">
    <source>
        <dbReference type="Google" id="ProtNLM"/>
    </source>
</evidence>
<proteinExistence type="predicted"/>
<dbReference type="Proteomes" id="UP000268014">
    <property type="component" value="Unassembled WGS sequence"/>
</dbReference>
<evidence type="ECO:0000256" key="1">
    <source>
        <dbReference type="SAM" id="SignalP"/>
    </source>
</evidence>